<evidence type="ECO:0000313" key="2">
    <source>
        <dbReference type="Proteomes" id="UP000218113"/>
    </source>
</evidence>
<reference evidence="2" key="1">
    <citation type="submission" date="2017-08" db="EMBL/GenBank/DDBJ databases">
        <title>A dynamic microbial community with high functional redundancy inhabits the cold, oxic subseafloor aquifer.</title>
        <authorList>
            <person name="Tully B.J."/>
            <person name="Wheat C.G."/>
            <person name="Glazer B.T."/>
            <person name="Huber J.A."/>
        </authorList>
    </citation>
    <scope>NUCLEOTIDE SEQUENCE [LARGE SCALE GENOMIC DNA]</scope>
</reference>
<accession>A0A2A4T6C3</accession>
<name>A0A2A4T6C3_9DELT</name>
<dbReference type="EMBL" id="NVSR01000020">
    <property type="protein sequence ID" value="PCI29078.1"/>
    <property type="molecule type" value="Genomic_DNA"/>
</dbReference>
<proteinExistence type="predicted"/>
<gene>
    <name evidence="1" type="ORF">COB67_04880</name>
</gene>
<dbReference type="AlphaFoldDB" id="A0A2A4T6C3"/>
<comment type="caution">
    <text evidence="1">The sequence shown here is derived from an EMBL/GenBank/DDBJ whole genome shotgun (WGS) entry which is preliminary data.</text>
</comment>
<sequence>MVPTKEEVELKIGKLAAWYDTAARPLKWIRQVQDFKKDIKKSMDYLPSEVKSRLKEKKKALELYMLEKRLIEIEDLIRKEKQKGK</sequence>
<dbReference type="Proteomes" id="UP000218113">
    <property type="component" value="Unassembled WGS sequence"/>
</dbReference>
<protein>
    <submittedName>
        <fullName evidence="1">Uncharacterized protein</fullName>
    </submittedName>
</protein>
<organism evidence="1 2">
    <name type="scientific">SAR324 cluster bacterium</name>
    <dbReference type="NCBI Taxonomy" id="2024889"/>
    <lineage>
        <taxon>Bacteria</taxon>
        <taxon>Deltaproteobacteria</taxon>
        <taxon>SAR324 cluster</taxon>
    </lineage>
</organism>
<evidence type="ECO:0000313" key="1">
    <source>
        <dbReference type="EMBL" id="PCI29078.1"/>
    </source>
</evidence>